<evidence type="ECO:0000313" key="2">
    <source>
        <dbReference type="Proteomes" id="UP001354931"/>
    </source>
</evidence>
<sequence length="185" mass="20242">MTVVDRPLTTLLRQRGLFLTQERSDAAEIMYVCVRDGLPGGYPVGYVLPSRAGTWFAYARARPGRIFACDQVDSGLFSLVSAVRAVLEHAHFGDVLQALERAAGVTTTYTADLPRVHVARIAAVAGPDGLARLGRGRVRLTATTVAYLRGLPRRLDCYVDEENRIRVEGETYLLTREGRPGPSPS</sequence>
<evidence type="ECO:0000313" key="1">
    <source>
        <dbReference type="EMBL" id="MEB8338062.1"/>
    </source>
</evidence>
<proteinExistence type="predicted"/>
<gene>
    <name evidence="1" type="ORF">OKJ99_11170</name>
</gene>
<comment type="caution">
    <text evidence="1">The sequence shown here is derived from an EMBL/GenBank/DDBJ whole genome shotgun (WGS) entry which is preliminary data.</text>
</comment>
<keyword evidence="2" id="KW-1185">Reference proteome</keyword>
<dbReference type="EMBL" id="JAOZYC010000088">
    <property type="protein sequence ID" value="MEB8338062.1"/>
    <property type="molecule type" value="Genomic_DNA"/>
</dbReference>
<dbReference type="RefSeq" id="WP_326015791.1">
    <property type="nucleotide sequence ID" value="NZ_JAOZYC010000088.1"/>
</dbReference>
<protein>
    <submittedName>
        <fullName evidence="1">Uncharacterized protein</fullName>
    </submittedName>
</protein>
<accession>A0ABU6F222</accession>
<reference evidence="1 2" key="1">
    <citation type="submission" date="2022-10" db="EMBL/GenBank/DDBJ databases">
        <authorList>
            <person name="Xie J."/>
            <person name="Shen N."/>
        </authorList>
    </citation>
    <scope>NUCLEOTIDE SEQUENCE [LARGE SCALE GENOMIC DNA]</scope>
    <source>
        <strain evidence="1 2">YIM65594</strain>
    </source>
</reference>
<organism evidence="1 2">
    <name type="scientific">Streptomyces endophyticus</name>
    <dbReference type="NCBI Taxonomy" id="714166"/>
    <lineage>
        <taxon>Bacteria</taxon>
        <taxon>Bacillati</taxon>
        <taxon>Actinomycetota</taxon>
        <taxon>Actinomycetes</taxon>
        <taxon>Kitasatosporales</taxon>
        <taxon>Streptomycetaceae</taxon>
        <taxon>Streptomyces</taxon>
    </lineage>
</organism>
<name>A0ABU6F222_9ACTN</name>
<dbReference type="Proteomes" id="UP001354931">
    <property type="component" value="Unassembled WGS sequence"/>
</dbReference>